<dbReference type="AlphaFoldDB" id="A0AAE1EKD2"/>
<proteinExistence type="predicted"/>
<name>A0AAE1EKD2_PETCI</name>
<accession>A0AAE1EKD2</accession>
<sequence>MYAGCCYDGLLYWFGTVVESFPEVCTELVCGAMISNTSPPFITATILSLQWPPFSSDEAVCKEPQNDYCIDVEGIIRCDGCVWYYESPCQRCCIDKLGHQHDLGEIWADSGNPCFNLTCTTAGIIESDHLPCPPLTHPPHTACILEEEDCCNIWKCPNCVDEDEAERDVGEVWQHPTNTCLVLECTTAGIMEKWITCPSPPPQPSPQCVLVMGEECCLTWLCPECVDDKDNTHSLDETWADPTNPCTVMVCKRDGPRRIPKQLCPPLPPQSPSYQHCRLTVVDCCPTWNCS</sequence>
<evidence type="ECO:0000313" key="1">
    <source>
        <dbReference type="EMBL" id="KAK3855507.1"/>
    </source>
</evidence>
<dbReference type="EMBL" id="JAWQEG010006187">
    <property type="protein sequence ID" value="KAK3855507.1"/>
    <property type="molecule type" value="Genomic_DNA"/>
</dbReference>
<keyword evidence="2" id="KW-1185">Reference proteome</keyword>
<protein>
    <recommendedName>
        <fullName evidence="3">VWFC domain-containing protein</fullName>
    </recommendedName>
</protein>
<organism evidence="1 2">
    <name type="scientific">Petrolisthes cinctipes</name>
    <name type="common">Flat porcelain crab</name>
    <dbReference type="NCBI Taxonomy" id="88211"/>
    <lineage>
        <taxon>Eukaryota</taxon>
        <taxon>Metazoa</taxon>
        <taxon>Ecdysozoa</taxon>
        <taxon>Arthropoda</taxon>
        <taxon>Crustacea</taxon>
        <taxon>Multicrustacea</taxon>
        <taxon>Malacostraca</taxon>
        <taxon>Eumalacostraca</taxon>
        <taxon>Eucarida</taxon>
        <taxon>Decapoda</taxon>
        <taxon>Pleocyemata</taxon>
        <taxon>Anomura</taxon>
        <taxon>Galatheoidea</taxon>
        <taxon>Porcellanidae</taxon>
        <taxon>Petrolisthes</taxon>
    </lineage>
</organism>
<evidence type="ECO:0008006" key="3">
    <source>
        <dbReference type="Google" id="ProtNLM"/>
    </source>
</evidence>
<evidence type="ECO:0000313" key="2">
    <source>
        <dbReference type="Proteomes" id="UP001286313"/>
    </source>
</evidence>
<gene>
    <name evidence="1" type="ORF">Pcinc_038100</name>
</gene>
<comment type="caution">
    <text evidence="1">The sequence shown here is derived from an EMBL/GenBank/DDBJ whole genome shotgun (WGS) entry which is preliminary data.</text>
</comment>
<dbReference type="Proteomes" id="UP001286313">
    <property type="component" value="Unassembled WGS sequence"/>
</dbReference>
<reference evidence="1" key="1">
    <citation type="submission" date="2023-10" db="EMBL/GenBank/DDBJ databases">
        <title>Genome assemblies of two species of porcelain crab, Petrolisthes cinctipes and Petrolisthes manimaculis (Anomura: Porcellanidae).</title>
        <authorList>
            <person name="Angst P."/>
        </authorList>
    </citation>
    <scope>NUCLEOTIDE SEQUENCE</scope>
    <source>
        <strain evidence="1">PB745_01</strain>
        <tissue evidence="1">Gill</tissue>
    </source>
</reference>